<protein>
    <submittedName>
        <fullName evidence="1">Uncharacterized protein</fullName>
    </submittedName>
</protein>
<proteinExistence type="predicted"/>
<evidence type="ECO:0000313" key="1">
    <source>
        <dbReference type="EnsemblPlants" id="AET5Gv20737000.26"/>
    </source>
</evidence>
<keyword evidence="2" id="KW-1185">Reference proteome</keyword>
<reference evidence="1" key="3">
    <citation type="journal article" date="2017" name="Nature">
        <title>Genome sequence of the progenitor of the wheat D genome Aegilops tauschii.</title>
        <authorList>
            <person name="Luo M.C."/>
            <person name="Gu Y.Q."/>
            <person name="Puiu D."/>
            <person name="Wang H."/>
            <person name="Twardziok S.O."/>
            <person name="Deal K.R."/>
            <person name="Huo N."/>
            <person name="Zhu T."/>
            <person name="Wang L."/>
            <person name="Wang Y."/>
            <person name="McGuire P.E."/>
            <person name="Liu S."/>
            <person name="Long H."/>
            <person name="Ramasamy R.K."/>
            <person name="Rodriguez J.C."/>
            <person name="Van S.L."/>
            <person name="Yuan L."/>
            <person name="Wang Z."/>
            <person name="Xia Z."/>
            <person name="Xiao L."/>
            <person name="Anderson O.D."/>
            <person name="Ouyang S."/>
            <person name="Liang Y."/>
            <person name="Zimin A.V."/>
            <person name="Pertea G."/>
            <person name="Qi P."/>
            <person name="Bennetzen J.L."/>
            <person name="Dai X."/>
            <person name="Dawson M.W."/>
            <person name="Muller H.G."/>
            <person name="Kugler K."/>
            <person name="Rivarola-Duarte L."/>
            <person name="Spannagl M."/>
            <person name="Mayer K.F.X."/>
            <person name="Lu F.H."/>
            <person name="Bevan M.W."/>
            <person name="Leroy P."/>
            <person name="Li P."/>
            <person name="You F.M."/>
            <person name="Sun Q."/>
            <person name="Liu Z."/>
            <person name="Lyons E."/>
            <person name="Wicker T."/>
            <person name="Salzberg S.L."/>
            <person name="Devos K.M."/>
            <person name="Dvorak J."/>
        </authorList>
    </citation>
    <scope>NUCLEOTIDE SEQUENCE [LARGE SCALE GENOMIC DNA]</scope>
    <source>
        <strain evidence="1">cv. AL8/78</strain>
    </source>
</reference>
<dbReference type="EnsemblPlants" id="AET5Gv20737000.26">
    <property type="protein sequence ID" value="AET5Gv20737000.26"/>
    <property type="gene ID" value="AET5Gv20737000"/>
</dbReference>
<dbReference type="Proteomes" id="UP000015105">
    <property type="component" value="Chromosome 5D"/>
</dbReference>
<reference evidence="2" key="1">
    <citation type="journal article" date="2014" name="Science">
        <title>Ancient hybridizations among the ancestral genomes of bread wheat.</title>
        <authorList>
            <consortium name="International Wheat Genome Sequencing Consortium,"/>
            <person name="Marcussen T."/>
            <person name="Sandve S.R."/>
            <person name="Heier L."/>
            <person name="Spannagl M."/>
            <person name="Pfeifer M."/>
            <person name="Jakobsen K.S."/>
            <person name="Wulff B.B."/>
            <person name="Steuernagel B."/>
            <person name="Mayer K.F."/>
            <person name="Olsen O.A."/>
        </authorList>
    </citation>
    <scope>NUCLEOTIDE SEQUENCE [LARGE SCALE GENOMIC DNA]</scope>
    <source>
        <strain evidence="2">cv. AL8/78</strain>
    </source>
</reference>
<dbReference type="AlphaFoldDB" id="A0A453LF15"/>
<dbReference type="Gramene" id="AET5Gv20737000.26">
    <property type="protein sequence ID" value="AET5Gv20737000.26"/>
    <property type="gene ID" value="AET5Gv20737000"/>
</dbReference>
<sequence>TGLRLTPPGACLQSSILNNPSLLQKGVFLGNGPWFHHHEHALHHYCIYRAPFDGISTNCWRPAPFGRSCDAPVSLVTFFLR</sequence>
<reference evidence="1" key="5">
    <citation type="journal article" date="2021" name="G3 (Bethesda)">
        <title>Aegilops tauschii genome assembly Aet v5.0 features greater sequence contiguity and improved annotation.</title>
        <authorList>
            <person name="Wang L."/>
            <person name="Zhu T."/>
            <person name="Rodriguez J.C."/>
            <person name="Deal K.R."/>
            <person name="Dubcovsky J."/>
            <person name="McGuire P.E."/>
            <person name="Lux T."/>
            <person name="Spannagl M."/>
            <person name="Mayer K.F.X."/>
            <person name="Baldrich P."/>
            <person name="Meyers B.C."/>
            <person name="Huo N."/>
            <person name="Gu Y.Q."/>
            <person name="Zhou H."/>
            <person name="Devos K.M."/>
            <person name="Bennetzen J.L."/>
            <person name="Unver T."/>
            <person name="Budak H."/>
            <person name="Gulick P.J."/>
            <person name="Galiba G."/>
            <person name="Kalapos B."/>
            <person name="Nelson D.R."/>
            <person name="Li P."/>
            <person name="You F.M."/>
            <person name="Luo M.C."/>
            <person name="Dvorak J."/>
        </authorList>
    </citation>
    <scope>NUCLEOTIDE SEQUENCE [LARGE SCALE GENOMIC DNA]</scope>
    <source>
        <strain evidence="1">cv. AL8/78</strain>
    </source>
</reference>
<accession>A0A453LF15</accession>
<reference evidence="1" key="4">
    <citation type="submission" date="2019-03" db="UniProtKB">
        <authorList>
            <consortium name="EnsemblPlants"/>
        </authorList>
    </citation>
    <scope>IDENTIFICATION</scope>
</reference>
<reference evidence="2" key="2">
    <citation type="journal article" date="2017" name="Nat. Plants">
        <title>The Aegilops tauschii genome reveals multiple impacts of transposons.</title>
        <authorList>
            <person name="Zhao G."/>
            <person name="Zou C."/>
            <person name="Li K."/>
            <person name="Wang K."/>
            <person name="Li T."/>
            <person name="Gao L."/>
            <person name="Zhang X."/>
            <person name="Wang H."/>
            <person name="Yang Z."/>
            <person name="Liu X."/>
            <person name="Jiang W."/>
            <person name="Mao L."/>
            <person name="Kong X."/>
            <person name="Jiao Y."/>
            <person name="Jia J."/>
        </authorList>
    </citation>
    <scope>NUCLEOTIDE SEQUENCE [LARGE SCALE GENOMIC DNA]</scope>
    <source>
        <strain evidence="2">cv. AL8/78</strain>
    </source>
</reference>
<organism evidence="1 2">
    <name type="scientific">Aegilops tauschii subsp. strangulata</name>
    <name type="common">Goatgrass</name>
    <dbReference type="NCBI Taxonomy" id="200361"/>
    <lineage>
        <taxon>Eukaryota</taxon>
        <taxon>Viridiplantae</taxon>
        <taxon>Streptophyta</taxon>
        <taxon>Embryophyta</taxon>
        <taxon>Tracheophyta</taxon>
        <taxon>Spermatophyta</taxon>
        <taxon>Magnoliopsida</taxon>
        <taxon>Liliopsida</taxon>
        <taxon>Poales</taxon>
        <taxon>Poaceae</taxon>
        <taxon>BOP clade</taxon>
        <taxon>Pooideae</taxon>
        <taxon>Triticodae</taxon>
        <taxon>Triticeae</taxon>
        <taxon>Triticinae</taxon>
        <taxon>Aegilops</taxon>
    </lineage>
</organism>
<name>A0A453LF15_AEGTS</name>
<evidence type="ECO:0000313" key="2">
    <source>
        <dbReference type="Proteomes" id="UP000015105"/>
    </source>
</evidence>